<comment type="caution">
    <text evidence="1">The sequence shown here is derived from an EMBL/GenBank/DDBJ whole genome shotgun (WGS) entry which is preliminary data.</text>
</comment>
<reference evidence="1" key="1">
    <citation type="journal article" date="2015" name="Nature">
        <title>Complex archaea that bridge the gap between prokaryotes and eukaryotes.</title>
        <authorList>
            <person name="Spang A."/>
            <person name="Saw J.H."/>
            <person name="Jorgensen S.L."/>
            <person name="Zaremba-Niedzwiedzka K."/>
            <person name="Martijn J."/>
            <person name="Lind A.E."/>
            <person name="van Eijk R."/>
            <person name="Schleper C."/>
            <person name="Guy L."/>
            <person name="Ettema T.J."/>
        </authorList>
    </citation>
    <scope>NUCLEOTIDE SEQUENCE</scope>
</reference>
<name>A0A0F9QYC2_9ZZZZ</name>
<sequence length="42" mass="5295">MKGDYNQVIEFIKRILECTDEIYLDYYSRMSFLTEYKFFSFF</sequence>
<evidence type="ECO:0000313" key="1">
    <source>
        <dbReference type="EMBL" id="KKN47524.1"/>
    </source>
</evidence>
<accession>A0A0F9QYC2</accession>
<proteinExistence type="predicted"/>
<dbReference type="EMBL" id="LAZR01001272">
    <property type="protein sequence ID" value="KKN47524.1"/>
    <property type="molecule type" value="Genomic_DNA"/>
</dbReference>
<dbReference type="AlphaFoldDB" id="A0A0F9QYC2"/>
<organism evidence="1">
    <name type="scientific">marine sediment metagenome</name>
    <dbReference type="NCBI Taxonomy" id="412755"/>
    <lineage>
        <taxon>unclassified sequences</taxon>
        <taxon>metagenomes</taxon>
        <taxon>ecological metagenomes</taxon>
    </lineage>
</organism>
<gene>
    <name evidence="1" type="ORF">LCGC14_0662200</name>
</gene>
<protein>
    <submittedName>
        <fullName evidence="1">Uncharacterized protein</fullName>
    </submittedName>
</protein>